<dbReference type="RefSeq" id="WP_249459618.1">
    <property type="nucleotide sequence ID" value="NZ_JAMCCK010000019.1"/>
</dbReference>
<evidence type="ECO:0000256" key="1">
    <source>
        <dbReference type="SAM" id="MobiDB-lite"/>
    </source>
</evidence>
<name>A0ABT0NT21_9ACTN</name>
<accession>A0ABT0NT21</accession>
<protein>
    <submittedName>
        <fullName evidence="2">Iron-containing redox enzyme family protein</fullName>
    </submittedName>
</protein>
<evidence type="ECO:0000313" key="3">
    <source>
        <dbReference type="Proteomes" id="UP001202052"/>
    </source>
</evidence>
<sequence>MNTEAPVVPGSLTARPAVPSWPAPASGGESVHRELFRLNRTPLDSRLLARVEEIERDWILPLVRSVESATAPVADRADWQRRLAGLLARERAGNPAAEYLAERASREEFAYVVREFALDGLTEAQNFFPAVPRLPIKAQMAVMRVLIDEFGCGNLQQAHSQLYRLLLAELGLPQEPEHFLDTTGDETFQFLNVFYWLTQRAPHVEYFLGALAYLEASIPDAFTHQARACARLGIRHGRYYTEHLHIDTFHMREMQLAIKEYEAAYGLDPTRLWTGARLLSRLIGGAFDAAVARARESAGGVRA</sequence>
<feature type="region of interest" description="Disordered" evidence="1">
    <location>
        <begin position="1"/>
        <end position="28"/>
    </location>
</feature>
<comment type="caution">
    <text evidence="2">The sequence shown here is derived from an EMBL/GenBank/DDBJ whole genome shotgun (WGS) entry which is preliminary data.</text>
</comment>
<dbReference type="SMART" id="SM01236">
    <property type="entry name" value="Haem_oxygenase_2"/>
    <property type="match status" value="1"/>
</dbReference>
<proteinExistence type="predicted"/>
<gene>
    <name evidence="2" type="ORF">M4438_13890</name>
</gene>
<dbReference type="SUPFAM" id="SSF48613">
    <property type="entry name" value="Heme oxygenase-like"/>
    <property type="match status" value="1"/>
</dbReference>
<dbReference type="InterPro" id="IPR016084">
    <property type="entry name" value="Haem_Oase-like_multi-hlx"/>
</dbReference>
<dbReference type="EMBL" id="JAMCCK010000019">
    <property type="protein sequence ID" value="MCL3994602.1"/>
    <property type="molecule type" value="Genomic_DNA"/>
</dbReference>
<dbReference type="Pfam" id="PF14518">
    <property type="entry name" value="Haem_oxygenas_2"/>
    <property type="match status" value="1"/>
</dbReference>
<evidence type="ECO:0000313" key="2">
    <source>
        <dbReference type="EMBL" id="MCL3994602.1"/>
    </source>
</evidence>
<organism evidence="2 3">
    <name type="scientific">Streptomyces lavenduligriseus</name>
    <dbReference type="NCBI Taxonomy" id="67315"/>
    <lineage>
        <taxon>Bacteria</taxon>
        <taxon>Bacillati</taxon>
        <taxon>Actinomycetota</taxon>
        <taxon>Actinomycetes</taxon>
        <taxon>Kitasatosporales</taxon>
        <taxon>Streptomycetaceae</taxon>
        <taxon>Streptomyces</taxon>
    </lineage>
</organism>
<keyword evidence="3" id="KW-1185">Reference proteome</keyword>
<dbReference type="Proteomes" id="UP001202052">
    <property type="component" value="Unassembled WGS sequence"/>
</dbReference>
<dbReference type="Gene3D" id="1.20.910.10">
    <property type="entry name" value="Heme oxygenase-like"/>
    <property type="match status" value="1"/>
</dbReference>
<reference evidence="2 3" key="1">
    <citation type="submission" date="2022-05" db="EMBL/GenBank/DDBJ databases">
        <title>Genome Resource of Streptomyces lavenduligriseus GA1-1, a Strain with Broad-Spectrum Antifungal Activity against Phytopathogenic Fungi.</title>
        <authorList>
            <person name="Qi D."/>
        </authorList>
    </citation>
    <scope>NUCLEOTIDE SEQUENCE [LARGE SCALE GENOMIC DNA]</scope>
    <source>
        <strain evidence="2 3">GA1-1</strain>
    </source>
</reference>